<organism evidence="5 6">
    <name type="scientific">Rahnella laticis</name>
    <dbReference type="NCBI Taxonomy" id="2787622"/>
    <lineage>
        <taxon>Bacteria</taxon>
        <taxon>Pseudomonadati</taxon>
        <taxon>Pseudomonadota</taxon>
        <taxon>Gammaproteobacteria</taxon>
        <taxon>Enterobacterales</taxon>
        <taxon>Yersiniaceae</taxon>
        <taxon>Rahnella</taxon>
    </lineage>
</organism>
<proteinExistence type="inferred from homology"/>
<keyword evidence="3" id="KW-0238">DNA-binding</keyword>
<evidence type="ECO:0000256" key="1">
    <source>
        <dbReference type="ARBA" id="ARBA00010923"/>
    </source>
</evidence>
<dbReference type="Proteomes" id="UP000636811">
    <property type="component" value="Unassembled WGS sequence"/>
</dbReference>
<dbReference type="PANTHER" id="PTHR30408">
    <property type="entry name" value="TYPE-1 RESTRICTION ENZYME ECOKI SPECIFICITY PROTEIN"/>
    <property type="match status" value="1"/>
</dbReference>
<dbReference type="Gene3D" id="1.10.287.1120">
    <property type="entry name" value="Bipartite methylase S protein"/>
    <property type="match status" value="1"/>
</dbReference>
<dbReference type="CDD" id="cd17292">
    <property type="entry name" value="RMtype1_S_LlaA17I_TRD2-CR2_like"/>
    <property type="match status" value="1"/>
</dbReference>
<dbReference type="InterPro" id="IPR052021">
    <property type="entry name" value="Type-I_RS_S_subunit"/>
</dbReference>
<keyword evidence="2" id="KW-0680">Restriction system</keyword>
<dbReference type="SUPFAM" id="SSF116734">
    <property type="entry name" value="DNA methylase specificity domain"/>
    <property type="match status" value="2"/>
</dbReference>
<keyword evidence="6" id="KW-1185">Reference proteome</keyword>
<dbReference type="Gene3D" id="3.90.220.20">
    <property type="entry name" value="DNA methylase specificity domains"/>
    <property type="match status" value="2"/>
</dbReference>
<evidence type="ECO:0000259" key="4">
    <source>
        <dbReference type="Pfam" id="PF01420"/>
    </source>
</evidence>
<sequence length="409" mass="46276">MSTDNKVPEIRSKGFSGEWAEEILGDVAEIKTGPFGSTLHAKAYVEDGHAIITTEHFKSGELPVDKKNIPQVSEDDYLRLKAYLLKVGDIVFSRVGSVDINALVTNKQEGWLFSGRVLRVRSGKIIDSEYLHHELSTSRVKKSVVSRAVGQTMPSINTEILKITPIHFPLDTTEQTTIGNYFQKIDALINQHQQKHDNLSNIKKAMLEKMFPKQGETIPEIRFKGFSGEWKNLTLGDLGSVAMNKRIFKHQTTISGEIPFFKIGTFGKQADAFISKNLFDEYKAKYPYPVAGDLLLSASGSIGRVVEYKGEEQYFQDSNIVWLKHDGKIDNAFLKVFYSMVKWSGLEGSTIQRLYNKNILDTEISTPERQEQTAIGNYFQKLDNLINQHQQQITKLNNIKQACLSKMFV</sequence>
<evidence type="ECO:0000313" key="5">
    <source>
        <dbReference type="EMBL" id="MBF7981617.1"/>
    </source>
</evidence>
<dbReference type="InterPro" id="IPR044946">
    <property type="entry name" value="Restrct_endonuc_typeI_TRD_sf"/>
</dbReference>
<feature type="domain" description="Type I restriction modification DNA specificity" evidence="4">
    <location>
        <begin position="229"/>
        <end position="395"/>
    </location>
</feature>
<protein>
    <submittedName>
        <fullName evidence="5">Restriction endonuclease subunit S</fullName>
    </submittedName>
</protein>
<dbReference type="GO" id="GO:0004519">
    <property type="term" value="F:endonuclease activity"/>
    <property type="evidence" value="ECO:0007669"/>
    <property type="project" value="UniProtKB-KW"/>
</dbReference>
<dbReference type="EMBL" id="JADOBI010000010">
    <property type="protein sequence ID" value="MBF7981617.1"/>
    <property type="molecule type" value="Genomic_DNA"/>
</dbReference>
<keyword evidence="5" id="KW-0378">Hydrolase</keyword>
<feature type="domain" description="Type I restriction modification DNA specificity" evidence="4">
    <location>
        <begin position="18"/>
        <end position="196"/>
    </location>
</feature>
<evidence type="ECO:0000256" key="2">
    <source>
        <dbReference type="ARBA" id="ARBA00022747"/>
    </source>
</evidence>
<dbReference type="RefSeq" id="WP_195815612.1">
    <property type="nucleotide sequence ID" value="NZ_JADOBI010000010.1"/>
</dbReference>
<accession>A0ABS0E973</accession>
<evidence type="ECO:0000256" key="3">
    <source>
        <dbReference type="ARBA" id="ARBA00023125"/>
    </source>
</evidence>
<comment type="caution">
    <text evidence="5">The sequence shown here is derived from an EMBL/GenBank/DDBJ whole genome shotgun (WGS) entry which is preliminary data.</text>
</comment>
<dbReference type="InterPro" id="IPR000055">
    <property type="entry name" value="Restrct_endonuc_typeI_TRD"/>
</dbReference>
<evidence type="ECO:0000313" key="6">
    <source>
        <dbReference type="Proteomes" id="UP000636811"/>
    </source>
</evidence>
<gene>
    <name evidence="5" type="ORF">IV433_19575</name>
</gene>
<name>A0ABS0E973_9GAMM</name>
<keyword evidence="5" id="KW-0255">Endonuclease</keyword>
<reference evidence="5 6" key="1">
    <citation type="submission" date="2020-11" db="EMBL/GenBank/DDBJ databases">
        <title>Taxonomic investigation of Rahnella strains.</title>
        <authorList>
            <person name="Lee S.D."/>
        </authorList>
    </citation>
    <scope>NUCLEOTIDE SEQUENCE [LARGE SCALE GENOMIC DNA]</scope>
    <source>
        <strain evidence="5 6">SAP-17</strain>
    </source>
</reference>
<keyword evidence="5" id="KW-0540">Nuclease</keyword>
<dbReference type="Pfam" id="PF01420">
    <property type="entry name" value="Methylase_S"/>
    <property type="match status" value="2"/>
</dbReference>
<dbReference type="PANTHER" id="PTHR30408:SF12">
    <property type="entry name" value="TYPE I RESTRICTION ENZYME MJAVIII SPECIFICITY SUBUNIT"/>
    <property type="match status" value="1"/>
</dbReference>
<comment type="similarity">
    <text evidence="1">Belongs to the type-I restriction system S methylase family.</text>
</comment>